<comment type="caution">
    <text evidence="2">The sequence shown here is derived from an EMBL/GenBank/DDBJ whole genome shotgun (WGS) entry which is preliminary data.</text>
</comment>
<dbReference type="InterPro" id="IPR001258">
    <property type="entry name" value="NHL_repeat"/>
</dbReference>
<dbReference type="InterPro" id="IPR011042">
    <property type="entry name" value="6-blade_b-propeller_TolB-like"/>
</dbReference>
<dbReference type="PANTHER" id="PTHR24104:SF25">
    <property type="entry name" value="PROTEIN LIN-41"/>
    <property type="match status" value="1"/>
</dbReference>
<evidence type="ECO:0000256" key="1">
    <source>
        <dbReference type="ARBA" id="ARBA00022737"/>
    </source>
</evidence>
<evidence type="ECO:0000313" key="3">
    <source>
        <dbReference type="Proteomes" id="UP000003423"/>
    </source>
</evidence>
<dbReference type="Gene3D" id="2.120.10.30">
    <property type="entry name" value="TolB, C-terminal domain"/>
    <property type="match status" value="1"/>
</dbReference>
<dbReference type="Proteomes" id="UP000003423">
    <property type="component" value="Unassembled WGS sequence"/>
</dbReference>
<protein>
    <submittedName>
        <fullName evidence="2">NHL repeat protein</fullName>
    </submittedName>
</protein>
<dbReference type="InterPro" id="IPR050952">
    <property type="entry name" value="TRIM-NHL_E3_ligases"/>
</dbReference>
<keyword evidence="1" id="KW-0677">Repeat</keyword>
<dbReference type="GO" id="GO:0008270">
    <property type="term" value="F:zinc ion binding"/>
    <property type="evidence" value="ECO:0007669"/>
    <property type="project" value="UniProtKB-KW"/>
</dbReference>
<sequence>MLTAEWIYAEPIFDYEFGSLGSGNGNFDAPSGVAVDSAGNIYVADTNNNRVQKFDSSGNFVLKFG</sequence>
<gene>
    <name evidence="2" type="ORF">BD31_I2018</name>
</gene>
<feature type="non-terminal residue" evidence="2">
    <location>
        <position position="65"/>
    </location>
</feature>
<organism evidence="2 3">
    <name type="scientific">Candidatus Nitrosopumilus salarius BD31</name>
    <dbReference type="NCBI Taxonomy" id="859350"/>
    <lineage>
        <taxon>Archaea</taxon>
        <taxon>Nitrososphaerota</taxon>
        <taxon>Nitrososphaeria</taxon>
        <taxon>Nitrosopumilales</taxon>
        <taxon>Nitrosopumilaceae</taxon>
        <taxon>Nitrosopumilus</taxon>
    </lineage>
</organism>
<evidence type="ECO:0000313" key="2">
    <source>
        <dbReference type="EMBL" id="EIJ66171.1"/>
    </source>
</evidence>
<proteinExistence type="predicted"/>
<keyword evidence="3" id="KW-1185">Reference proteome</keyword>
<dbReference type="AlphaFoldDB" id="I3D378"/>
<reference evidence="2 3" key="1">
    <citation type="journal article" date="2012" name="J. Bacteriol.">
        <title>Genome sequence of "Candidatus Nitrosopumilus salaria" BD31, an ammonia-oxidizing archaeon from the San Francisco Bay estuary.</title>
        <authorList>
            <person name="Mosier A.C."/>
            <person name="Allen E.E."/>
            <person name="Kim M."/>
            <person name="Ferriera S."/>
            <person name="Francis C.A."/>
        </authorList>
    </citation>
    <scope>NUCLEOTIDE SEQUENCE [LARGE SCALE GENOMIC DNA]</scope>
    <source>
        <strain evidence="2 3">BD31</strain>
    </source>
</reference>
<dbReference type="Pfam" id="PF01436">
    <property type="entry name" value="NHL"/>
    <property type="match status" value="1"/>
</dbReference>
<name>I3D378_9ARCH</name>
<dbReference type="PANTHER" id="PTHR24104">
    <property type="entry name" value="E3 UBIQUITIN-PROTEIN LIGASE NHLRC1-RELATED"/>
    <property type="match status" value="1"/>
</dbReference>
<accession>I3D378</accession>
<dbReference type="SUPFAM" id="SSF101898">
    <property type="entry name" value="NHL repeat"/>
    <property type="match status" value="1"/>
</dbReference>
<dbReference type="EMBL" id="AEXL02000080">
    <property type="protein sequence ID" value="EIJ66171.1"/>
    <property type="molecule type" value="Genomic_DNA"/>
</dbReference>
<dbReference type="PROSITE" id="PS51125">
    <property type="entry name" value="NHL"/>
    <property type="match status" value="1"/>
</dbReference>